<feature type="domain" description="Glycosyltransferase subfamily 4-like N-terminal" evidence="2">
    <location>
        <begin position="14"/>
        <end position="160"/>
    </location>
</feature>
<proteinExistence type="predicted"/>
<reference evidence="3" key="1">
    <citation type="journal article" date="2015" name="PeerJ">
        <title>First genomic representation of candidate bacterial phylum KSB3 points to enhanced environmental sensing as a trigger of wastewater bulking.</title>
        <authorList>
            <person name="Sekiguchi Y."/>
            <person name="Ohashi A."/>
            <person name="Parks D.H."/>
            <person name="Yamauchi T."/>
            <person name="Tyson G.W."/>
            <person name="Hugenholtz P."/>
        </authorList>
    </citation>
    <scope>NUCLEOTIDE SEQUENCE [LARGE SCALE GENOMIC DNA]</scope>
</reference>
<feature type="domain" description="Glycosyl transferase family 1" evidence="1">
    <location>
        <begin position="174"/>
        <end position="322"/>
    </location>
</feature>
<evidence type="ECO:0000259" key="2">
    <source>
        <dbReference type="Pfam" id="PF13439"/>
    </source>
</evidence>
<evidence type="ECO:0000313" key="3">
    <source>
        <dbReference type="EMBL" id="GAK52144.1"/>
    </source>
</evidence>
<dbReference type="Gene3D" id="3.40.50.2000">
    <property type="entry name" value="Glycogen Phosphorylase B"/>
    <property type="match status" value="2"/>
</dbReference>
<dbReference type="Proteomes" id="UP000030700">
    <property type="component" value="Unassembled WGS sequence"/>
</dbReference>
<keyword evidence="3" id="KW-0808">Transferase</keyword>
<protein>
    <submittedName>
        <fullName evidence="3">Glycosyl transferase</fullName>
    </submittedName>
</protein>
<dbReference type="GO" id="GO:0016757">
    <property type="term" value="F:glycosyltransferase activity"/>
    <property type="evidence" value="ECO:0007669"/>
    <property type="project" value="InterPro"/>
</dbReference>
<accession>A0A081BP28</accession>
<dbReference type="InterPro" id="IPR001296">
    <property type="entry name" value="Glyco_trans_1"/>
</dbReference>
<dbReference type="AlphaFoldDB" id="A0A081BP28"/>
<dbReference type="EMBL" id="DF820458">
    <property type="protein sequence ID" value="GAK52144.1"/>
    <property type="molecule type" value="Genomic_DNA"/>
</dbReference>
<dbReference type="InterPro" id="IPR028098">
    <property type="entry name" value="Glyco_trans_4-like_N"/>
</dbReference>
<dbReference type="Pfam" id="PF00534">
    <property type="entry name" value="Glycos_transf_1"/>
    <property type="match status" value="1"/>
</dbReference>
<dbReference type="PANTHER" id="PTHR12526:SF636">
    <property type="entry name" value="BLL3647 PROTEIN"/>
    <property type="match status" value="1"/>
</dbReference>
<dbReference type="STRING" id="1499966.U14_03395"/>
<dbReference type="Pfam" id="PF13439">
    <property type="entry name" value="Glyco_transf_4"/>
    <property type="match status" value="1"/>
</dbReference>
<evidence type="ECO:0000313" key="4">
    <source>
        <dbReference type="Proteomes" id="UP000030700"/>
    </source>
</evidence>
<dbReference type="HOGENOM" id="CLU_009583_0_4_0"/>
<gene>
    <name evidence="3" type="ORF">U14_03395</name>
</gene>
<dbReference type="CDD" id="cd03811">
    <property type="entry name" value="GT4_GT28_WabH-like"/>
    <property type="match status" value="1"/>
</dbReference>
<sequence>MNIVFVNACENWAGIKTWMREVAAFLDRKGHDVRIVCRDGDLFVQECKRLNLRCHPIQFGMDFSPQTIVWFWRLFRQAQTNIIVTNISKEIRTAGIAAKFLRIAHVNRLGNYGDLKPTMKNRLLYNGLVDRVFVPSQGLQEHFAGFDFLRDKVCYFPNAVTPPPLNIQDNPCAKFAVVAHLSKRKQVDKILLAFSHLQDLPWELHIGGNGPEFGTLREQANRLGLAHRVCFLGEVNPTQFLQDKDVGLLFSTQEGFPNVVVEYMAMSCAVIAADLPGTREIIASDNEGILIHHQDITALEQAIRGLIEHPQRRNALIRQGYEKVRTSFHQEVIYPRIEQEFERIICQKRSGSL</sequence>
<name>A0A081BP28_9BACT</name>
<dbReference type="PANTHER" id="PTHR12526">
    <property type="entry name" value="GLYCOSYLTRANSFERASE"/>
    <property type="match status" value="1"/>
</dbReference>
<organism evidence="3">
    <name type="scientific">Candidatus Moduliflexus flocculans</name>
    <dbReference type="NCBI Taxonomy" id="1499966"/>
    <lineage>
        <taxon>Bacteria</taxon>
        <taxon>Candidatus Moduliflexota</taxon>
        <taxon>Candidatus Moduliflexia</taxon>
        <taxon>Candidatus Moduliflexales</taxon>
        <taxon>Candidatus Moduliflexaceae</taxon>
    </lineage>
</organism>
<keyword evidence="4" id="KW-1185">Reference proteome</keyword>
<dbReference type="SUPFAM" id="SSF53756">
    <property type="entry name" value="UDP-Glycosyltransferase/glycogen phosphorylase"/>
    <property type="match status" value="1"/>
</dbReference>
<evidence type="ECO:0000259" key="1">
    <source>
        <dbReference type="Pfam" id="PF00534"/>
    </source>
</evidence>